<gene>
    <name evidence="2" type="ORF">B0T24DRAFT_398508</name>
</gene>
<dbReference type="Proteomes" id="UP001287356">
    <property type="component" value="Unassembled WGS sequence"/>
</dbReference>
<reference evidence="2" key="1">
    <citation type="journal article" date="2023" name="Mol. Phylogenet. Evol.">
        <title>Genome-scale phylogeny and comparative genomics of the fungal order Sordariales.</title>
        <authorList>
            <person name="Hensen N."/>
            <person name="Bonometti L."/>
            <person name="Westerberg I."/>
            <person name="Brannstrom I.O."/>
            <person name="Guillou S."/>
            <person name="Cros-Aarteil S."/>
            <person name="Calhoun S."/>
            <person name="Haridas S."/>
            <person name="Kuo A."/>
            <person name="Mondo S."/>
            <person name="Pangilinan J."/>
            <person name="Riley R."/>
            <person name="LaButti K."/>
            <person name="Andreopoulos B."/>
            <person name="Lipzen A."/>
            <person name="Chen C."/>
            <person name="Yan M."/>
            <person name="Daum C."/>
            <person name="Ng V."/>
            <person name="Clum A."/>
            <person name="Steindorff A."/>
            <person name="Ohm R.A."/>
            <person name="Martin F."/>
            <person name="Silar P."/>
            <person name="Natvig D.O."/>
            <person name="Lalanne C."/>
            <person name="Gautier V."/>
            <person name="Ament-Velasquez S.L."/>
            <person name="Kruys A."/>
            <person name="Hutchinson M.I."/>
            <person name="Powell A.J."/>
            <person name="Barry K."/>
            <person name="Miller A.N."/>
            <person name="Grigoriev I.V."/>
            <person name="Debuchy R."/>
            <person name="Gladieux P."/>
            <person name="Hiltunen Thoren M."/>
            <person name="Johannesson H."/>
        </authorList>
    </citation>
    <scope>NUCLEOTIDE SEQUENCE</scope>
    <source>
        <strain evidence="2">CBS 958.72</strain>
    </source>
</reference>
<comment type="caution">
    <text evidence="2">The sequence shown here is derived from an EMBL/GenBank/DDBJ whole genome shotgun (WGS) entry which is preliminary data.</text>
</comment>
<organism evidence="2 3">
    <name type="scientific">Lasiosphaeria ovina</name>
    <dbReference type="NCBI Taxonomy" id="92902"/>
    <lineage>
        <taxon>Eukaryota</taxon>
        <taxon>Fungi</taxon>
        <taxon>Dikarya</taxon>
        <taxon>Ascomycota</taxon>
        <taxon>Pezizomycotina</taxon>
        <taxon>Sordariomycetes</taxon>
        <taxon>Sordariomycetidae</taxon>
        <taxon>Sordariales</taxon>
        <taxon>Lasiosphaeriaceae</taxon>
        <taxon>Lasiosphaeria</taxon>
    </lineage>
</organism>
<feature type="region of interest" description="Disordered" evidence="1">
    <location>
        <begin position="195"/>
        <end position="215"/>
    </location>
</feature>
<evidence type="ECO:0000313" key="3">
    <source>
        <dbReference type="Proteomes" id="UP001287356"/>
    </source>
</evidence>
<evidence type="ECO:0000256" key="1">
    <source>
        <dbReference type="SAM" id="MobiDB-lite"/>
    </source>
</evidence>
<dbReference type="InterPro" id="IPR008984">
    <property type="entry name" value="SMAD_FHA_dom_sf"/>
</dbReference>
<dbReference type="AlphaFoldDB" id="A0AAE0JWI8"/>
<accession>A0AAE0JWI8</accession>
<evidence type="ECO:0000313" key="2">
    <source>
        <dbReference type="EMBL" id="KAK3365736.1"/>
    </source>
</evidence>
<name>A0AAE0JWI8_9PEZI</name>
<dbReference type="SUPFAM" id="SSF49879">
    <property type="entry name" value="SMAD/FHA domain"/>
    <property type="match status" value="1"/>
</dbReference>
<keyword evidence="3" id="KW-1185">Reference proteome</keyword>
<dbReference type="EMBL" id="JAULSN010000008">
    <property type="protein sequence ID" value="KAK3365736.1"/>
    <property type="molecule type" value="Genomic_DNA"/>
</dbReference>
<reference evidence="2" key="2">
    <citation type="submission" date="2023-06" db="EMBL/GenBank/DDBJ databases">
        <authorList>
            <consortium name="Lawrence Berkeley National Laboratory"/>
            <person name="Haridas S."/>
            <person name="Hensen N."/>
            <person name="Bonometti L."/>
            <person name="Westerberg I."/>
            <person name="Brannstrom I.O."/>
            <person name="Guillou S."/>
            <person name="Cros-Aarteil S."/>
            <person name="Calhoun S."/>
            <person name="Kuo A."/>
            <person name="Mondo S."/>
            <person name="Pangilinan J."/>
            <person name="Riley R."/>
            <person name="Labutti K."/>
            <person name="Andreopoulos B."/>
            <person name="Lipzen A."/>
            <person name="Chen C."/>
            <person name="Yanf M."/>
            <person name="Daum C."/>
            <person name="Ng V."/>
            <person name="Clum A."/>
            <person name="Steindorff A."/>
            <person name="Ohm R."/>
            <person name="Martin F."/>
            <person name="Silar P."/>
            <person name="Natvig D."/>
            <person name="Lalanne C."/>
            <person name="Gautier V."/>
            <person name="Ament-Velasquez S.L."/>
            <person name="Kruys A."/>
            <person name="Hutchinson M.I."/>
            <person name="Powell A.J."/>
            <person name="Barry K."/>
            <person name="Miller A.N."/>
            <person name="Grigoriev I.V."/>
            <person name="Debuchy R."/>
            <person name="Gladieux P."/>
            <person name="Thoren M.H."/>
            <person name="Johannesson H."/>
        </authorList>
    </citation>
    <scope>NUCLEOTIDE SEQUENCE</scope>
    <source>
        <strain evidence="2">CBS 958.72</strain>
    </source>
</reference>
<proteinExistence type="predicted"/>
<protein>
    <submittedName>
        <fullName evidence="2">Uncharacterized protein</fullName>
    </submittedName>
</protein>
<sequence length="246" mass="26745">MKSPTLAQSSPFLPLNTYALRVVDDAANSCLMSNTRIGRGIDVGTTVIGQTLATIGRWGCSIHVTGQSISKVQCSIEVDMGSRCVMLHDRSQWGTTQVWPYRPVKTPLRKTPLPKTPLPKTPLPKTPLAKTQCFNLIARHGGCCWPPRSTELSGWEVARGTRSCSRCIGGFLESFRFLISRNLPFLRLQPRENSNCGLSSATPTPKHHHSGAHASTQDSAALRAFDIGKAQHRQSGGADSVLFIGP</sequence>